<evidence type="ECO:0000313" key="3">
    <source>
        <dbReference type="EMBL" id="KAJ7628723.1"/>
    </source>
</evidence>
<dbReference type="Pfam" id="PF00201">
    <property type="entry name" value="UDPGT"/>
    <property type="match status" value="1"/>
</dbReference>
<proteinExistence type="inferred from homology"/>
<evidence type="ECO:0000313" key="4">
    <source>
        <dbReference type="Proteomes" id="UP001221142"/>
    </source>
</evidence>
<sequence>MPHFVAIAFPVWGHTRPLCVLSSRLAAARPDVVVTLLMAPSWMKQAQAEIATQLGPGEGASERLRLVSLFDSDAFRLKDLMGPFAESYPSVYRALCQGDAPTCATTKRTFDKAPPPSAVLIDFFALTQLHQTRAISGTSIPIFAFISCNAAAIIRLYAPESMGGLGDFGAKTDAEALRTGKSATEIGDQIFKFTDGSIVRLPGLPPMYDHEFFAQNLPFEMPMAPMVRAGYTMLMQSSGVFIGTCSAYDGEALLALNDWVTSTLNKPLYAVGPLLRIPPTDRREISSISPVTAATDPRDIAIQTFLDKCLAEYGERSIILISFGTIFWPTVPDYLDELVDALIDAKFPFIFSHASPFASVPPELRAKVESCSSLGMLTSWCPQQYILSHPATGWFMTHGGHGSVFESLVNGIPLICWPFEGDQPTAAATLTHSLDCAFHLVQVRTGSKGLLPLLDGRTPVGTRDAVGTELRSVFEECRGETGRRKRANAGRLQCEFAATWEESGDAKRELESFLEKYGGEEVVVEFAS</sequence>
<name>A0AAD7BRZ9_9AGAR</name>
<gene>
    <name evidence="3" type="ORF">FB45DRAFT_1059434</name>
</gene>
<evidence type="ECO:0000256" key="1">
    <source>
        <dbReference type="ARBA" id="ARBA00009995"/>
    </source>
</evidence>
<comment type="caution">
    <text evidence="3">The sequence shown here is derived from an EMBL/GenBank/DDBJ whole genome shotgun (WGS) entry which is preliminary data.</text>
</comment>
<dbReference type="PANTHER" id="PTHR11926:SF774">
    <property type="entry name" value="UDP-GLYCOSYLTRANSFERASE 85A1-RELATED"/>
    <property type="match status" value="1"/>
</dbReference>
<organism evidence="3 4">
    <name type="scientific">Roridomyces roridus</name>
    <dbReference type="NCBI Taxonomy" id="1738132"/>
    <lineage>
        <taxon>Eukaryota</taxon>
        <taxon>Fungi</taxon>
        <taxon>Dikarya</taxon>
        <taxon>Basidiomycota</taxon>
        <taxon>Agaricomycotina</taxon>
        <taxon>Agaricomycetes</taxon>
        <taxon>Agaricomycetidae</taxon>
        <taxon>Agaricales</taxon>
        <taxon>Marasmiineae</taxon>
        <taxon>Mycenaceae</taxon>
        <taxon>Roridomyces</taxon>
    </lineage>
</organism>
<evidence type="ECO:0008006" key="5">
    <source>
        <dbReference type="Google" id="ProtNLM"/>
    </source>
</evidence>
<reference evidence="3" key="1">
    <citation type="submission" date="2023-03" db="EMBL/GenBank/DDBJ databases">
        <title>Massive genome expansion in bonnet fungi (Mycena s.s.) driven by repeated elements and novel gene families across ecological guilds.</title>
        <authorList>
            <consortium name="Lawrence Berkeley National Laboratory"/>
            <person name="Harder C.B."/>
            <person name="Miyauchi S."/>
            <person name="Viragh M."/>
            <person name="Kuo A."/>
            <person name="Thoen E."/>
            <person name="Andreopoulos B."/>
            <person name="Lu D."/>
            <person name="Skrede I."/>
            <person name="Drula E."/>
            <person name="Henrissat B."/>
            <person name="Morin E."/>
            <person name="Kohler A."/>
            <person name="Barry K."/>
            <person name="LaButti K."/>
            <person name="Morin E."/>
            <person name="Salamov A."/>
            <person name="Lipzen A."/>
            <person name="Mereny Z."/>
            <person name="Hegedus B."/>
            <person name="Baldrian P."/>
            <person name="Stursova M."/>
            <person name="Weitz H."/>
            <person name="Taylor A."/>
            <person name="Grigoriev I.V."/>
            <person name="Nagy L.G."/>
            <person name="Martin F."/>
            <person name="Kauserud H."/>
        </authorList>
    </citation>
    <scope>NUCLEOTIDE SEQUENCE</scope>
    <source>
        <strain evidence="3">9284</strain>
    </source>
</reference>
<keyword evidence="2" id="KW-0808">Transferase</keyword>
<dbReference type="CDD" id="cd03784">
    <property type="entry name" value="GT1_Gtf-like"/>
    <property type="match status" value="1"/>
</dbReference>
<dbReference type="Proteomes" id="UP001221142">
    <property type="component" value="Unassembled WGS sequence"/>
</dbReference>
<protein>
    <recommendedName>
        <fullName evidence="5">Glycosyltransferase family 1 protein</fullName>
    </recommendedName>
</protein>
<evidence type="ECO:0000256" key="2">
    <source>
        <dbReference type="ARBA" id="ARBA00022679"/>
    </source>
</evidence>
<dbReference type="EMBL" id="JARKIF010000010">
    <property type="protein sequence ID" value="KAJ7628723.1"/>
    <property type="molecule type" value="Genomic_DNA"/>
</dbReference>
<dbReference type="GO" id="GO:0008194">
    <property type="term" value="F:UDP-glycosyltransferase activity"/>
    <property type="evidence" value="ECO:0007669"/>
    <property type="project" value="InterPro"/>
</dbReference>
<dbReference type="AlphaFoldDB" id="A0AAD7BRZ9"/>
<dbReference type="InterPro" id="IPR002213">
    <property type="entry name" value="UDP_glucos_trans"/>
</dbReference>
<keyword evidence="4" id="KW-1185">Reference proteome</keyword>
<dbReference type="SUPFAM" id="SSF53756">
    <property type="entry name" value="UDP-Glycosyltransferase/glycogen phosphorylase"/>
    <property type="match status" value="1"/>
</dbReference>
<accession>A0AAD7BRZ9</accession>
<comment type="similarity">
    <text evidence="1">Belongs to the UDP-glycosyltransferase family.</text>
</comment>
<dbReference type="PANTHER" id="PTHR11926">
    <property type="entry name" value="GLUCOSYL/GLUCURONOSYL TRANSFERASES"/>
    <property type="match status" value="1"/>
</dbReference>
<dbReference type="Gene3D" id="3.40.50.2000">
    <property type="entry name" value="Glycogen Phosphorylase B"/>
    <property type="match status" value="2"/>
</dbReference>